<comment type="caution">
    <text evidence="1">The sequence shown here is derived from an EMBL/GenBank/DDBJ whole genome shotgun (WGS) entry which is preliminary data.</text>
</comment>
<gene>
    <name evidence="1" type="ORF">SDC9_169844</name>
</gene>
<evidence type="ECO:0000313" key="1">
    <source>
        <dbReference type="EMBL" id="MPN22461.1"/>
    </source>
</evidence>
<name>A0A645G6F0_9ZZZZ</name>
<accession>A0A645G6F0</accession>
<protein>
    <submittedName>
        <fullName evidence="1">Uncharacterized protein</fullName>
    </submittedName>
</protein>
<reference evidence="1" key="1">
    <citation type="submission" date="2019-08" db="EMBL/GenBank/DDBJ databases">
        <authorList>
            <person name="Kucharzyk K."/>
            <person name="Murdoch R.W."/>
            <person name="Higgins S."/>
            <person name="Loffler F."/>
        </authorList>
    </citation>
    <scope>NUCLEOTIDE SEQUENCE</scope>
</reference>
<dbReference type="AlphaFoldDB" id="A0A645G6F0"/>
<proteinExistence type="predicted"/>
<dbReference type="EMBL" id="VSSQ01070697">
    <property type="protein sequence ID" value="MPN22461.1"/>
    <property type="molecule type" value="Genomic_DNA"/>
</dbReference>
<sequence>MTFYRFKPGEHADGNIVARQAKLFARCLAQRAVGRVSANVYAVTFVKYALGCSTDGKQRVHILTILRKQCIGTVHGVFLKMRIQPICHPALAIMERQAVVGVEHAWHVCGARDKAADESAFGAMCVNNVKFLFSQKLF</sequence>
<organism evidence="1">
    <name type="scientific">bioreactor metagenome</name>
    <dbReference type="NCBI Taxonomy" id="1076179"/>
    <lineage>
        <taxon>unclassified sequences</taxon>
        <taxon>metagenomes</taxon>
        <taxon>ecological metagenomes</taxon>
    </lineage>
</organism>